<evidence type="ECO:0000313" key="2">
    <source>
        <dbReference type="EMBL" id="KAK6619345.1"/>
    </source>
</evidence>
<protein>
    <submittedName>
        <fullName evidence="2">Uncharacterized protein</fullName>
    </submittedName>
</protein>
<proteinExistence type="predicted"/>
<feature type="compositionally biased region" description="Basic and acidic residues" evidence="1">
    <location>
        <begin position="259"/>
        <end position="272"/>
    </location>
</feature>
<evidence type="ECO:0000256" key="1">
    <source>
        <dbReference type="SAM" id="MobiDB-lite"/>
    </source>
</evidence>
<feature type="region of interest" description="Disordered" evidence="1">
    <location>
        <begin position="98"/>
        <end position="193"/>
    </location>
</feature>
<organism evidence="2 3">
    <name type="scientific">Polyplax serrata</name>
    <name type="common">Common mouse louse</name>
    <dbReference type="NCBI Taxonomy" id="468196"/>
    <lineage>
        <taxon>Eukaryota</taxon>
        <taxon>Metazoa</taxon>
        <taxon>Ecdysozoa</taxon>
        <taxon>Arthropoda</taxon>
        <taxon>Hexapoda</taxon>
        <taxon>Insecta</taxon>
        <taxon>Pterygota</taxon>
        <taxon>Neoptera</taxon>
        <taxon>Paraneoptera</taxon>
        <taxon>Psocodea</taxon>
        <taxon>Troctomorpha</taxon>
        <taxon>Phthiraptera</taxon>
        <taxon>Anoplura</taxon>
        <taxon>Polyplacidae</taxon>
        <taxon>Polyplax</taxon>
    </lineage>
</organism>
<keyword evidence="3" id="KW-1185">Reference proteome</keyword>
<name>A0ABR1AHA0_POLSC</name>
<feature type="region of interest" description="Disordered" evidence="1">
    <location>
        <begin position="1"/>
        <end position="23"/>
    </location>
</feature>
<gene>
    <name evidence="2" type="ORF">RUM44_003727</name>
</gene>
<reference evidence="2 3" key="1">
    <citation type="submission" date="2023-09" db="EMBL/GenBank/DDBJ databases">
        <title>Genomes of two closely related lineages of the louse Polyplax serrata with different host specificities.</title>
        <authorList>
            <person name="Martinu J."/>
            <person name="Tarabai H."/>
            <person name="Stefka J."/>
            <person name="Hypsa V."/>
        </authorList>
    </citation>
    <scope>NUCLEOTIDE SEQUENCE [LARGE SCALE GENOMIC DNA]</scope>
    <source>
        <strain evidence="2">98ZLc_SE</strain>
    </source>
</reference>
<dbReference type="EMBL" id="JAWJWF010000049">
    <property type="protein sequence ID" value="KAK6619345.1"/>
    <property type="molecule type" value="Genomic_DNA"/>
</dbReference>
<feature type="compositionally biased region" description="Basic and acidic residues" evidence="1">
    <location>
        <begin position="208"/>
        <end position="221"/>
    </location>
</feature>
<feature type="compositionally biased region" description="Basic and acidic residues" evidence="1">
    <location>
        <begin position="1"/>
        <end position="10"/>
    </location>
</feature>
<comment type="caution">
    <text evidence="2">The sequence shown here is derived from an EMBL/GenBank/DDBJ whole genome shotgun (WGS) entry which is preliminary data.</text>
</comment>
<sequence>MKEGKPECAKPPRPPKPNLKNKDFVKWERTETCKPKNDNLVASDWHERLQRTPLFTPVYDNAPTNMVYLLSGEYGRMWEKEREDWYAKVFVLNPKERDMNERKKKIRKQAREAKKAAEVSIQERKARRAKELEAKAKAEMEKAEKMKAKLAKCAAKKKPVKKAEGKHEKAPSGGKAESAESSDQKNDTCPKGWMPVELTVQCQCSYHDKEKAEKETEENQQRPESQGQPEEKQKQPEPESNSGGPTMCEDYLKQIAAIQEKKDEEAKAQPPS</sequence>
<feature type="compositionally biased region" description="Basic residues" evidence="1">
    <location>
        <begin position="148"/>
        <end position="160"/>
    </location>
</feature>
<dbReference type="Proteomes" id="UP001359485">
    <property type="component" value="Unassembled WGS sequence"/>
</dbReference>
<feature type="compositionally biased region" description="Basic and acidic residues" evidence="1">
    <location>
        <begin position="161"/>
        <end position="170"/>
    </location>
</feature>
<evidence type="ECO:0000313" key="3">
    <source>
        <dbReference type="Proteomes" id="UP001359485"/>
    </source>
</evidence>
<feature type="compositionally biased region" description="Basic and acidic residues" evidence="1">
    <location>
        <begin position="109"/>
        <end position="147"/>
    </location>
</feature>
<accession>A0ABR1AHA0</accession>
<feature type="region of interest" description="Disordered" evidence="1">
    <location>
        <begin position="208"/>
        <end position="272"/>
    </location>
</feature>